<reference evidence="3" key="1">
    <citation type="submission" date="2012-10" db="EMBL/GenBank/DDBJ databases">
        <authorList>
            <person name="Harkins D.M."/>
            <person name="Durkin A.S."/>
            <person name="Brinkac L.M."/>
            <person name="Haft D.H."/>
            <person name="Selengut J.D."/>
            <person name="Sanka R."/>
            <person name="DePew J."/>
            <person name="Purushe J."/>
            <person name="Matthias M.A."/>
            <person name="Vinetz J.M."/>
            <person name="Sutton G.G."/>
            <person name="Nierman W.C."/>
            <person name="Fouts D.E."/>
        </authorList>
    </citation>
    <scope>NUCLEOTIDE SEQUENCE [LARGE SCALE GENOMIC DNA]</scope>
    <source>
        <strain evidence="3">MOR084</strain>
    </source>
</reference>
<feature type="domain" description="AB hydrolase-1" evidence="2">
    <location>
        <begin position="93"/>
        <end position="349"/>
    </location>
</feature>
<dbReference type="Gene3D" id="3.40.50.1820">
    <property type="entry name" value="alpha/beta hydrolase"/>
    <property type="match status" value="1"/>
</dbReference>
<dbReference type="InterPro" id="IPR000639">
    <property type="entry name" value="Epox_hydrolase-like"/>
</dbReference>
<dbReference type="InterPro" id="IPR029058">
    <property type="entry name" value="AB_hydrolase_fold"/>
</dbReference>
<dbReference type="GO" id="GO:0016787">
    <property type="term" value="F:hydrolase activity"/>
    <property type="evidence" value="ECO:0007669"/>
    <property type="project" value="UniProtKB-KW"/>
</dbReference>
<evidence type="ECO:0000259" key="2">
    <source>
        <dbReference type="Pfam" id="PF00561"/>
    </source>
</evidence>
<dbReference type="EMBL" id="AHON02000029">
    <property type="protein sequence ID" value="EKO34515.1"/>
    <property type="molecule type" value="Genomic_DNA"/>
</dbReference>
<protein>
    <submittedName>
        <fullName evidence="3">Alpha/beta hydrolase family protein</fullName>
    </submittedName>
</protein>
<dbReference type="PANTHER" id="PTHR43329">
    <property type="entry name" value="EPOXIDE HYDROLASE"/>
    <property type="match status" value="1"/>
</dbReference>
<dbReference type="RefSeq" id="WP_004476857.1">
    <property type="nucleotide sequence ID" value="NZ_AHON02000029.1"/>
</dbReference>
<sequence>MTFRKKMDTERTNGKSGFKLKKIFLLILVSVVVLAGTFEILLRILLPLSPDPEGVDLFHIPGPWENSVIELPNRNGSSGFRVHYLSAGSLTSPVVVLLHGFPDTSYGWRYVIPLLSKRYRVLIPDLRGYAGTDKPENGYDLRSLSEDLFAFVENTNKKENRKPDSPVHVVGHDWGASIVWFAIAEKPQRFRTATVLDIPHPNAFVEQMAFDSKQRGYRYFVYQLIAPRSARLLAGLSRELRARIFYRNELQKDAALRDSDIPIYHAAFNTPEEMRGPLEYYRELAFHGDSILKHFKTIGPIQVDTLVLWGAKDNYMTSEMAALSCKFVKARCEFEIYPNSGHWLQWEEPVEVFNRWQKFIEK</sequence>
<evidence type="ECO:0000313" key="3">
    <source>
        <dbReference type="EMBL" id="EKO34515.1"/>
    </source>
</evidence>
<dbReference type="Proteomes" id="UP000006329">
    <property type="component" value="Unassembled WGS sequence"/>
</dbReference>
<evidence type="ECO:0000313" key="4">
    <source>
        <dbReference type="Proteomes" id="UP000006329"/>
    </source>
</evidence>
<organism evidence="3 4">
    <name type="scientific">Leptospira santarosai str. MOR084</name>
    <dbReference type="NCBI Taxonomy" id="1049984"/>
    <lineage>
        <taxon>Bacteria</taxon>
        <taxon>Pseudomonadati</taxon>
        <taxon>Spirochaetota</taxon>
        <taxon>Spirochaetia</taxon>
        <taxon>Leptospirales</taxon>
        <taxon>Leptospiraceae</taxon>
        <taxon>Leptospira</taxon>
    </lineage>
</organism>
<dbReference type="AlphaFoldDB" id="A0A0E2BGQ2"/>
<keyword evidence="1 3" id="KW-0378">Hydrolase</keyword>
<proteinExistence type="predicted"/>
<dbReference type="PRINTS" id="PR00412">
    <property type="entry name" value="EPOXHYDRLASE"/>
</dbReference>
<comment type="caution">
    <text evidence="3">The sequence shown here is derived from an EMBL/GenBank/DDBJ whole genome shotgun (WGS) entry which is preliminary data.</text>
</comment>
<keyword evidence="4" id="KW-1185">Reference proteome</keyword>
<dbReference type="InterPro" id="IPR000073">
    <property type="entry name" value="AB_hydrolase_1"/>
</dbReference>
<name>A0A0E2BGQ2_9LEPT</name>
<evidence type="ECO:0000256" key="1">
    <source>
        <dbReference type="ARBA" id="ARBA00022801"/>
    </source>
</evidence>
<gene>
    <name evidence="3" type="ORF">LEP1GSC179_3375</name>
</gene>
<dbReference type="SUPFAM" id="SSF53474">
    <property type="entry name" value="alpha/beta-Hydrolases"/>
    <property type="match status" value="1"/>
</dbReference>
<accession>A0A0E2BGQ2</accession>
<dbReference type="Pfam" id="PF00561">
    <property type="entry name" value="Abhydrolase_1"/>
    <property type="match status" value="1"/>
</dbReference>